<dbReference type="Proteomes" id="UP000092154">
    <property type="component" value="Unassembled WGS sequence"/>
</dbReference>
<dbReference type="AlphaFoldDB" id="A0A1B7MHC0"/>
<organism evidence="1 2">
    <name type="scientific">Rhizopogon vinicolor AM-OR11-026</name>
    <dbReference type="NCBI Taxonomy" id="1314800"/>
    <lineage>
        <taxon>Eukaryota</taxon>
        <taxon>Fungi</taxon>
        <taxon>Dikarya</taxon>
        <taxon>Basidiomycota</taxon>
        <taxon>Agaricomycotina</taxon>
        <taxon>Agaricomycetes</taxon>
        <taxon>Agaricomycetidae</taxon>
        <taxon>Boletales</taxon>
        <taxon>Suillineae</taxon>
        <taxon>Rhizopogonaceae</taxon>
        <taxon>Rhizopogon</taxon>
    </lineage>
</organism>
<evidence type="ECO:0000313" key="2">
    <source>
        <dbReference type="Proteomes" id="UP000092154"/>
    </source>
</evidence>
<dbReference type="EMBL" id="KV449160">
    <property type="protein sequence ID" value="OAX32001.1"/>
    <property type="molecule type" value="Genomic_DNA"/>
</dbReference>
<name>A0A1B7MHC0_9AGAM</name>
<protein>
    <submittedName>
        <fullName evidence="1">Uncharacterized protein</fullName>
    </submittedName>
</protein>
<proteinExistence type="predicted"/>
<dbReference type="InParanoid" id="A0A1B7MHC0"/>
<accession>A0A1B7MHC0</accession>
<gene>
    <name evidence="1" type="ORF">K503DRAFT_805607</name>
</gene>
<sequence>MSLESSITELKGEKYAGLALSTREVDTGAQLVAGLTSTLNPDDALREEDRQTYHASDVW</sequence>
<reference evidence="1 2" key="1">
    <citation type="submission" date="2016-06" db="EMBL/GenBank/DDBJ databases">
        <title>Comparative genomics of the ectomycorrhizal sister species Rhizopogon vinicolor and Rhizopogon vesiculosus (Basidiomycota: Boletales) reveals a divergence of the mating type B locus.</title>
        <authorList>
            <consortium name="DOE Joint Genome Institute"/>
            <person name="Mujic A.B."/>
            <person name="Kuo A."/>
            <person name="Tritt A."/>
            <person name="Lipzen A."/>
            <person name="Chen C."/>
            <person name="Johnson J."/>
            <person name="Sharma A."/>
            <person name="Barry K."/>
            <person name="Grigoriev I.V."/>
            <person name="Spatafora J.W."/>
        </authorList>
    </citation>
    <scope>NUCLEOTIDE SEQUENCE [LARGE SCALE GENOMIC DNA]</scope>
    <source>
        <strain evidence="1 2">AM-OR11-026</strain>
    </source>
</reference>
<keyword evidence="2" id="KW-1185">Reference proteome</keyword>
<dbReference type="OrthoDB" id="2685701at2759"/>
<evidence type="ECO:0000313" key="1">
    <source>
        <dbReference type="EMBL" id="OAX32001.1"/>
    </source>
</evidence>